<dbReference type="AlphaFoldDB" id="A0A392SXL2"/>
<name>A0A392SXL2_9FABA</name>
<evidence type="ECO:0000256" key="1">
    <source>
        <dbReference type="SAM" id="MobiDB-lite"/>
    </source>
</evidence>
<reference evidence="2 3" key="1">
    <citation type="journal article" date="2018" name="Front. Plant Sci.">
        <title>Red Clover (Trifolium pratense) and Zigzag Clover (T. medium) - A Picture of Genomic Similarities and Differences.</title>
        <authorList>
            <person name="Dluhosova J."/>
            <person name="Istvanek J."/>
            <person name="Nedelnik J."/>
            <person name="Repkova J."/>
        </authorList>
    </citation>
    <scope>NUCLEOTIDE SEQUENCE [LARGE SCALE GENOMIC DNA]</scope>
    <source>
        <strain evidence="3">cv. 10/8</strain>
        <tissue evidence="2">Leaf</tissue>
    </source>
</reference>
<accession>A0A392SXL2</accession>
<dbReference type="Proteomes" id="UP000265520">
    <property type="component" value="Unassembled WGS sequence"/>
</dbReference>
<comment type="caution">
    <text evidence="2">The sequence shown here is derived from an EMBL/GenBank/DDBJ whole genome shotgun (WGS) entry which is preliminary data.</text>
</comment>
<feature type="compositionally biased region" description="Basic and acidic residues" evidence="1">
    <location>
        <begin position="20"/>
        <end position="39"/>
    </location>
</feature>
<proteinExistence type="predicted"/>
<keyword evidence="3" id="KW-1185">Reference proteome</keyword>
<dbReference type="EMBL" id="LXQA010450485">
    <property type="protein sequence ID" value="MCI52640.1"/>
    <property type="molecule type" value="Genomic_DNA"/>
</dbReference>
<evidence type="ECO:0000313" key="3">
    <source>
        <dbReference type="Proteomes" id="UP000265520"/>
    </source>
</evidence>
<feature type="region of interest" description="Disordered" evidence="1">
    <location>
        <begin position="1"/>
        <end position="39"/>
    </location>
</feature>
<organism evidence="2 3">
    <name type="scientific">Trifolium medium</name>
    <dbReference type="NCBI Taxonomy" id="97028"/>
    <lineage>
        <taxon>Eukaryota</taxon>
        <taxon>Viridiplantae</taxon>
        <taxon>Streptophyta</taxon>
        <taxon>Embryophyta</taxon>
        <taxon>Tracheophyta</taxon>
        <taxon>Spermatophyta</taxon>
        <taxon>Magnoliopsida</taxon>
        <taxon>eudicotyledons</taxon>
        <taxon>Gunneridae</taxon>
        <taxon>Pentapetalae</taxon>
        <taxon>rosids</taxon>
        <taxon>fabids</taxon>
        <taxon>Fabales</taxon>
        <taxon>Fabaceae</taxon>
        <taxon>Papilionoideae</taxon>
        <taxon>50 kb inversion clade</taxon>
        <taxon>NPAAA clade</taxon>
        <taxon>Hologalegina</taxon>
        <taxon>IRL clade</taxon>
        <taxon>Trifolieae</taxon>
        <taxon>Trifolium</taxon>
    </lineage>
</organism>
<feature type="non-terminal residue" evidence="2">
    <location>
        <position position="1"/>
    </location>
</feature>
<sequence>ERGREENGGRWPWEEMDGESPARDEEKKKDEKDMKKEWG</sequence>
<evidence type="ECO:0000313" key="2">
    <source>
        <dbReference type="EMBL" id="MCI52640.1"/>
    </source>
</evidence>
<protein>
    <submittedName>
        <fullName evidence="2">Uncharacterized protein</fullName>
    </submittedName>
</protein>